<dbReference type="RefSeq" id="WP_186974801.1">
    <property type="nucleotide sequence ID" value="NZ_JACOOH010000001.1"/>
</dbReference>
<comment type="caution">
    <text evidence="1">The sequence shown here is derived from an EMBL/GenBank/DDBJ whole genome shotgun (WGS) entry which is preliminary data.</text>
</comment>
<dbReference type="EMBL" id="JACOOH010000001">
    <property type="protein sequence ID" value="MBC5619944.1"/>
    <property type="molecule type" value="Genomic_DNA"/>
</dbReference>
<keyword evidence="2" id="KW-1185">Reference proteome</keyword>
<dbReference type="Proteomes" id="UP000646484">
    <property type="component" value="Unassembled WGS sequence"/>
</dbReference>
<evidence type="ECO:0000313" key="1">
    <source>
        <dbReference type="EMBL" id="MBC5619944.1"/>
    </source>
</evidence>
<sequence>MLLPTEKRDSILVEIAKKTVLKHGPDYYRADREVKIDGSGESWTGSKGKFRFFSVSFASKPREEDLWCDYAAEVYINIDTRKPFFIAFGNGYRAYNEPGHFQDTIIPYQQRHEVPLPPLRPIRNSLNLDDPFYSDDSRDSTLSSWCRIFMEKFAPEYYREDYKPEITKGISLDDGGRSITISAAYIPRDPREGPTDKEEREFGRYKYYIVSYLYDGREEYFSRNYSAQIEIWAKTSELRQVKFGNGIEIKLSGALMEEISDTRGRNKFLLPLMQSGLELDPQRKKVRLDSLVANTRDSLLLQLSKEAVLTIGPGYYREYQRPLTDSTTMVNVGQGEMKHYYQKYLPPKICSKTWKEHDKNKNRMYYEVNLYRNPLEDNLYNKEAAKVKVWADTGDVFSIHFGNNVLVNFDGLDYRKMKEIVPYQDRKLK</sequence>
<organism evidence="1 2">
    <name type="scientific">Butyricimonas hominis</name>
    <dbReference type="NCBI Taxonomy" id="2763032"/>
    <lineage>
        <taxon>Bacteria</taxon>
        <taxon>Pseudomonadati</taxon>
        <taxon>Bacteroidota</taxon>
        <taxon>Bacteroidia</taxon>
        <taxon>Bacteroidales</taxon>
        <taxon>Odoribacteraceae</taxon>
        <taxon>Butyricimonas</taxon>
    </lineage>
</organism>
<name>A0ABR7CW86_9BACT</name>
<proteinExistence type="predicted"/>
<gene>
    <name evidence="1" type="ORF">H8S64_02405</name>
</gene>
<protein>
    <submittedName>
        <fullName evidence="1">Uncharacterized protein</fullName>
    </submittedName>
</protein>
<evidence type="ECO:0000313" key="2">
    <source>
        <dbReference type="Proteomes" id="UP000646484"/>
    </source>
</evidence>
<reference evidence="1 2" key="1">
    <citation type="submission" date="2020-08" db="EMBL/GenBank/DDBJ databases">
        <title>Genome public.</title>
        <authorList>
            <person name="Liu C."/>
            <person name="Sun Q."/>
        </authorList>
    </citation>
    <scope>NUCLEOTIDE SEQUENCE [LARGE SCALE GENOMIC DNA]</scope>
    <source>
        <strain evidence="1 2">NSJ-56</strain>
    </source>
</reference>
<accession>A0ABR7CW86</accession>